<evidence type="ECO:0000256" key="1">
    <source>
        <dbReference type="SAM" id="MobiDB-lite"/>
    </source>
</evidence>
<feature type="compositionally biased region" description="Basic residues" evidence="1">
    <location>
        <begin position="77"/>
        <end position="90"/>
    </location>
</feature>
<feature type="signal peptide" evidence="2">
    <location>
        <begin position="1"/>
        <end position="30"/>
    </location>
</feature>
<keyword evidence="2" id="KW-0732">Signal</keyword>
<feature type="compositionally biased region" description="Basic residues" evidence="1">
    <location>
        <begin position="115"/>
        <end position="124"/>
    </location>
</feature>
<sequence>MTTSYILYTTSLVLFTAILFPTTGPSCCLAETLISVDSTVDHDEALDSNVTDLTTNHHQQLPRPIVIPLDTSQVQPKRMKHKVTIKRRKNGGGSHQAGRNKTTTTTSTSGSNKNSRPKKSKRKPTMQSALQTAARKGLEAMVELFDRQEPEMLRKGDVLEPNDPGAMLAKFSSSDETPEHIAKAGYAALVAAKQLKERNTCRGTV</sequence>
<evidence type="ECO:0000313" key="3">
    <source>
        <dbReference type="EMBL" id="CAG6537963.1"/>
    </source>
</evidence>
<reference evidence="3" key="1">
    <citation type="submission" date="2021-05" db="EMBL/GenBank/DDBJ databases">
        <authorList>
            <person name="Alioto T."/>
            <person name="Alioto T."/>
            <person name="Gomez Garrido J."/>
        </authorList>
    </citation>
    <scope>NUCLEOTIDE SEQUENCE</scope>
</reference>
<protein>
    <submittedName>
        <fullName evidence="3">(northern house mosquito) hypothetical protein</fullName>
    </submittedName>
</protein>
<organism evidence="3">
    <name type="scientific">Culex pipiens</name>
    <name type="common">House mosquito</name>
    <dbReference type="NCBI Taxonomy" id="7175"/>
    <lineage>
        <taxon>Eukaryota</taxon>
        <taxon>Metazoa</taxon>
        <taxon>Ecdysozoa</taxon>
        <taxon>Arthropoda</taxon>
        <taxon>Hexapoda</taxon>
        <taxon>Insecta</taxon>
        <taxon>Pterygota</taxon>
        <taxon>Neoptera</taxon>
        <taxon>Endopterygota</taxon>
        <taxon>Diptera</taxon>
        <taxon>Nematocera</taxon>
        <taxon>Culicoidea</taxon>
        <taxon>Culicidae</taxon>
        <taxon>Culicinae</taxon>
        <taxon>Culicini</taxon>
        <taxon>Culex</taxon>
        <taxon>Culex</taxon>
    </lineage>
</organism>
<dbReference type="EMBL" id="HBUE01324279">
    <property type="protein sequence ID" value="CAG6589974.1"/>
    <property type="molecule type" value="Transcribed_RNA"/>
</dbReference>
<dbReference type="AlphaFoldDB" id="A0A8D8HNY8"/>
<dbReference type="EMBL" id="HBUE01217722">
    <property type="protein sequence ID" value="CAG6537963.1"/>
    <property type="molecule type" value="Transcribed_RNA"/>
</dbReference>
<accession>A0A8D8HNY8</accession>
<proteinExistence type="predicted"/>
<feature type="chain" id="PRO_5036260917" evidence="2">
    <location>
        <begin position="31"/>
        <end position="205"/>
    </location>
</feature>
<feature type="compositionally biased region" description="Low complexity" evidence="1">
    <location>
        <begin position="99"/>
        <end position="114"/>
    </location>
</feature>
<feature type="region of interest" description="Disordered" evidence="1">
    <location>
        <begin position="72"/>
        <end position="133"/>
    </location>
</feature>
<evidence type="ECO:0000256" key="2">
    <source>
        <dbReference type="SAM" id="SignalP"/>
    </source>
</evidence>
<name>A0A8D8HNY8_CULPI</name>